<accession>A0A8H4HNA0</accession>
<protein>
    <submittedName>
        <fullName evidence="1">Uncharacterized protein</fullName>
    </submittedName>
</protein>
<reference evidence="1" key="1">
    <citation type="submission" date="2021-08" db="EMBL/GenBank/DDBJ databases">
        <title>Global Aspergillus fumigatus from environmental and clinical sources.</title>
        <authorList>
            <person name="Barber A."/>
            <person name="Sae-Ong T."/>
        </authorList>
    </citation>
    <scope>NUCLEOTIDE SEQUENCE</scope>
    <source>
        <strain evidence="1">NRZ-2016-071</strain>
    </source>
</reference>
<dbReference type="EMBL" id="JAIBSC010000062">
    <property type="protein sequence ID" value="KAH1902104.1"/>
    <property type="molecule type" value="Genomic_DNA"/>
</dbReference>
<organism evidence="1 2">
    <name type="scientific">Aspergillus fumigatus</name>
    <name type="common">Neosartorya fumigata</name>
    <dbReference type="NCBI Taxonomy" id="746128"/>
    <lineage>
        <taxon>Eukaryota</taxon>
        <taxon>Fungi</taxon>
        <taxon>Dikarya</taxon>
        <taxon>Ascomycota</taxon>
        <taxon>Pezizomycotina</taxon>
        <taxon>Eurotiomycetes</taxon>
        <taxon>Eurotiomycetidae</taxon>
        <taxon>Eurotiales</taxon>
        <taxon>Aspergillaceae</taxon>
        <taxon>Aspergillus</taxon>
        <taxon>Aspergillus subgen. Fumigati</taxon>
    </lineage>
</organism>
<name>A0A8H4HNA0_ASPFM</name>
<comment type="caution">
    <text evidence="1">The sequence shown here is derived from an EMBL/GenBank/DDBJ whole genome shotgun (WGS) entry which is preliminary data.</text>
</comment>
<evidence type="ECO:0000313" key="1">
    <source>
        <dbReference type="EMBL" id="KAH1902104.1"/>
    </source>
</evidence>
<dbReference type="AlphaFoldDB" id="A0A8H4HNA0"/>
<dbReference type="OMA" id="SILHEYF"/>
<evidence type="ECO:0000313" key="2">
    <source>
        <dbReference type="Proteomes" id="UP000813423"/>
    </source>
</evidence>
<dbReference type="Proteomes" id="UP000813423">
    <property type="component" value="Unassembled WGS sequence"/>
</dbReference>
<proteinExistence type="predicted"/>
<gene>
    <name evidence="1" type="ORF">KXV57_007688</name>
</gene>
<sequence length="191" mass="21474">MAQPQAGYWTLPIIASYLSEVNPANNPYQERIDHLWSNILNHYFPLRDGFGTEREALVKPPRRFATNVAITNVRPLGMHKVVLVEAKTFPRNTDIGWFSVYPWADVESILQSFMKKAPDTFGNVQTMYGIVAVGDRVRFYTMNSQNNTGGILTPFPVGGPQPLLSVHTDAHSIHAILTAISLEIRTGWNTY</sequence>